<accession>A0A7S9STW8</accession>
<sequence>MPNNMKKAGIKYGHGGGAKPYKYKGQNVPGMYQTGGGPEIGLPPKKRNLFGRIGAGIGNIFRNDANDRSIKYQGYKNNQVGSGPIKKDSPRPSSYNTGAHYTSTFGKKPGRAGYRKGGSVGPNGTL</sequence>
<feature type="compositionally biased region" description="Polar residues" evidence="1">
    <location>
        <begin position="91"/>
        <end position="105"/>
    </location>
</feature>
<protein>
    <submittedName>
        <fullName evidence="2">Uncharacterized protein</fullName>
    </submittedName>
</protein>
<feature type="region of interest" description="Disordered" evidence="1">
    <location>
        <begin position="75"/>
        <end position="126"/>
    </location>
</feature>
<feature type="compositionally biased region" description="Gly residues" evidence="1">
    <location>
        <begin position="115"/>
        <end position="126"/>
    </location>
</feature>
<gene>
    <name evidence="2" type="ORF">NIOZUU157_00060</name>
</gene>
<organism evidence="2">
    <name type="scientific">Virus NIOZ-UU157</name>
    <dbReference type="NCBI Taxonomy" id="2763269"/>
    <lineage>
        <taxon>Viruses</taxon>
    </lineage>
</organism>
<evidence type="ECO:0000256" key="1">
    <source>
        <dbReference type="SAM" id="MobiDB-lite"/>
    </source>
</evidence>
<dbReference type="EMBL" id="MW030541">
    <property type="protein sequence ID" value="QPI16178.1"/>
    <property type="molecule type" value="Genomic_DNA"/>
</dbReference>
<reference evidence="2" key="1">
    <citation type="submission" date="2020-08" db="EMBL/GenBank/DDBJ databases">
        <title>Bridging the membrane lipid divide: bacteria of the FCB group superphylum have the potential to synthesize archaeal ether lipids.</title>
        <authorList>
            <person name="Villanueva L."/>
            <person name="von Meijenfeldt F.A.B."/>
            <person name="Westbye A.B."/>
            <person name="Yadav S."/>
            <person name="Hopmans E.C."/>
            <person name="Dutilh B.E."/>
            <person name="Sinninghe Damste J.S."/>
        </authorList>
    </citation>
    <scope>NUCLEOTIDE SEQUENCE</scope>
    <source>
        <strain evidence="2">NIOZ-UU157</strain>
    </source>
</reference>
<evidence type="ECO:0000313" key="2">
    <source>
        <dbReference type="EMBL" id="QPI16178.1"/>
    </source>
</evidence>
<proteinExistence type="predicted"/>
<name>A0A7S9STW8_9VIRU</name>